<proteinExistence type="inferred from homology"/>
<evidence type="ECO:0000256" key="2">
    <source>
        <dbReference type="ARBA" id="ARBA00006991"/>
    </source>
</evidence>
<evidence type="ECO:0000256" key="10">
    <source>
        <dbReference type="ARBA" id="ARBA00023242"/>
    </source>
</evidence>
<comment type="similarity">
    <text evidence="2">Belongs to the krueppel C2H2-type zinc-finger protein family.</text>
</comment>
<feature type="domain" description="C2H2-type" evidence="14">
    <location>
        <begin position="2293"/>
        <end position="2320"/>
    </location>
</feature>
<feature type="region of interest" description="Disordered" evidence="13">
    <location>
        <begin position="1817"/>
        <end position="1847"/>
    </location>
</feature>
<dbReference type="SMART" id="SM00355">
    <property type="entry name" value="ZnF_C2H2"/>
    <property type="match status" value="34"/>
</dbReference>
<keyword evidence="7" id="KW-0805">Transcription regulation</keyword>
<feature type="binding site" evidence="12">
    <location>
        <position position="601"/>
    </location>
    <ligand>
        <name>Zn(2+)</name>
        <dbReference type="ChEBI" id="CHEBI:29105"/>
    </ligand>
</feature>
<dbReference type="EMBL" id="KE524591">
    <property type="protein sequence ID" value="KFB35605.1"/>
    <property type="molecule type" value="Genomic_DNA"/>
</dbReference>
<dbReference type="OMA" id="HLEFHTM"/>
<feature type="domain" description="C2H2-type" evidence="14">
    <location>
        <begin position="2499"/>
        <end position="2526"/>
    </location>
</feature>
<dbReference type="SUPFAM" id="SSF57667">
    <property type="entry name" value="beta-beta-alpha zinc fingers"/>
    <property type="match status" value="16"/>
</dbReference>
<dbReference type="Pfam" id="PF13912">
    <property type="entry name" value="zf-C2H2_6"/>
    <property type="match status" value="4"/>
</dbReference>
<feature type="compositionally biased region" description="Acidic residues" evidence="13">
    <location>
        <begin position="2090"/>
        <end position="2136"/>
    </location>
</feature>
<dbReference type="PROSITE" id="PS50157">
    <property type="entry name" value="ZINC_FINGER_C2H2_2"/>
    <property type="match status" value="32"/>
</dbReference>
<protein>
    <recommendedName>
        <fullName evidence="19">Zinc finger protein</fullName>
    </recommendedName>
</protein>
<feature type="domain" description="C2H2-type" evidence="14">
    <location>
        <begin position="2555"/>
        <end position="2582"/>
    </location>
</feature>
<comment type="subcellular location">
    <subcellularLocation>
        <location evidence="1">Nucleus</location>
    </subcellularLocation>
</comment>
<dbReference type="PROSITE" id="PS00028">
    <property type="entry name" value="ZINC_FINGER_C2H2_1"/>
    <property type="match status" value="32"/>
</dbReference>
<feature type="region of interest" description="Disordered" evidence="13">
    <location>
        <begin position="250"/>
        <end position="269"/>
    </location>
</feature>
<feature type="domain" description="C2H2-type" evidence="14">
    <location>
        <begin position="2583"/>
        <end position="2610"/>
    </location>
</feature>
<feature type="region of interest" description="Disordered" evidence="13">
    <location>
        <begin position="1"/>
        <end position="27"/>
    </location>
</feature>
<dbReference type="GO" id="GO:0000981">
    <property type="term" value="F:DNA-binding transcription factor activity, RNA polymerase II-specific"/>
    <property type="evidence" value="ECO:0007669"/>
    <property type="project" value="TreeGrafter"/>
</dbReference>
<evidence type="ECO:0000313" key="17">
    <source>
        <dbReference type="EnsemblMetazoa" id="ASIC002474-PA"/>
    </source>
</evidence>
<keyword evidence="18" id="KW-1185">Reference proteome</keyword>
<dbReference type="STRING" id="74873.A0A084VCB1"/>
<feature type="region of interest" description="Disordered" evidence="13">
    <location>
        <begin position="1413"/>
        <end position="1481"/>
    </location>
</feature>
<feature type="region of interest" description="Disordered" evidence="13">
    <location>
        <begin position="2003"/>
        <end position="2044"/>
    </location>
</feature>
<feature type="domain" description="C2H2-type" evidence="14">
    <location>
        <begin position="892"/>
        <end position="919"/>
    </location>
</feature>
<feature type="region of interest" description="Disordered" evidence="13">
    <location>
        <begin position="940"/>
        <end position="962"/>
    </location>
</feature>
<dbReference type="FunFam" id="3.30.160.60:FF:001370">
    <property type="entry name" value="Zinc finger protein"/>
    <property type="match status" value="1"/>
</dbReference>
<dbReference type="GO" id="GO:0000977">
    <property type="term" value="F:RNA polymerase II transcription regulatory region sequence-specific DNA binding"/>
    <property type="evidence" value="ECO:0007669"/>
    <property type="project" value="TreeGrafter"/>
</dbReference>
<feature type="compositionally biased region" description="Acidic residues" evidence="13">
    <location>
        <begin position="659"/>
        <end position="668"/>
    </location>
</feature>
<feature type="domain" description="C2H2-type" evidence="14">
    <location>
        <begin position="2667"/>
        <end position="2694"/>
    </location>
</feature>
<evidence type="ECO:0000256" key="9">
    <source>
        <dbReference type="ARBA" id="ARBA00023163"/>
    </source>
</evidence>
<dbReference type="FunFam" id="3.30.160.60:FF:000072">
    <property type="entry name" value="zinc finger protein 143 isoform X1"/>
    <property type="match status" value="1"/>
</dbReference>
<evidence type="ECO:0000256" key="3">
    <source>
        <dbReference type="ARBA" id="ARBA00022723"/>
    </source>
</evidence>
<evidence type="ECO:0000259" key="14">
    <source>
        <dbReference type="PROSITE" id="PS50157"/>
    </source>
</evidence>
<feature type="compositionally biased region" description="Basic and acidic residues" evidence="13">
    <location>
        <begin position="1058"/>
        <end position="1076"/>
    </location>
</feature>
<feature type="region of interest" description="Disordered" evidence="13">
    <location>
        <begin position="436"/>
        <end position="500"/>
    </location>
</feature>
<evidence type="ECO:0000256" key="12">
    <source>
        <dbReference type="PROSITE-ProRule" id="PRU01263"/>
    </source>
</evidence>
<evidence type="ECO:0000256" key="7">
    <source>
        <dbReference type="ARBA" id="ARBA00023015"/>
    </source>
</evidence>
<dbReference type="OrthoDB" id="10015593at2759"/>
<dbReference type="SMART" id="SM00868">
    <property type="entry name" value="zf-AD"/>
    <property type="match status" value="4"/>
</dbReference>
<feature type="domain" description="ZAD" evidence="15">
    <location>
        <begin position="541"/>
        <end position="628"/>
    </location>
</feature>
<feature type="compositionally biased region" description="Basic and acidic residues" evidence="13">
    <location>
        <begin position="1040"/>
        <end position="1050"/>
    </location>
</feature>
<evidence type="ECO:0000256" key="5">
    <source>
        <dbReference type="ARBA" id="ARBA00022771"/>
    </source>
</evidence>
<dbReference type="EMBL" id="ATLV01010632">
    <property type="status" value="NOT_ANNOTATED_CDS"/>
    <property type="molecule type" value="Genomic_DNA"/>
</dbReference>
<dbReference type="FunFam" id="3.30.160.60:FF:000100">
    <property type="entry name" value="Zinc finger 45-like"/>
    <property type="match status" value="1"/>
</dbReference>
<feature type="region of interest" description="Disordered" evidence="13">
    <location>
        <begin position="280"/>
        <end position="301"/>
    </location>
</feature>
<keyword evidence="10" id="KW-0539">Nucleus</keyword>
<feature type="region of interest" description="Disordered" evidence="13">
    <location>
        <begin position="1332"/>
        <end position="1352"/>
    </location>
</feature>
<feature type="binding site" evidence="12">
    <location>
        <position position="604"/>
    </location>
    <ligand>
        <name>Zn(2+)</name>
        <dbReference type="ChEBI" id="CHEBI:29105"/>
    </ligand>
</feature>
<feature type="domain" description="C2H2-type" evidence="14">
    <location>
        <begin position="1108"/>
        <end position="1135"/>
    </location>
</feature>
<dbReference type="SUPFAM" id="SSF57716">
    <property type="entry name" value="Glucocorticoid receptor-like (DNA-binding domain)"/>
    <property type="match status" value="2"/>
</dbReference>
<evidence type="ECO:0000313" key="18">
    <source>
        <dbReference type="Proteomes" id="UP000030765"/>
    </source>
</evidence>
<feature type="domain" description="C2H2-type" evidence="14">
    <location>
        <begin position="1628"/>
        <end position="1655"/>
    </location>
</feature>
<feature type="compositionally biased region" description="Low complexity" evidence="13">
    <location>
        <begin position="2164"/>
        <end position="2184"/>
    </location>
</feature>
<feature type="domain" description="C2H2-type" evidence="14">
    <location>
        <begin position="2264"/>
        <end position="2292"/>
    </location>
</feature>
<keyword evidence="3 12" id="KW-0479">Metal-binding</keyword>
<dbReference type="PANTHER" id="PTHR24381">
    <property type="entry name" value="ZINC FINGER PROTEIN"/>
    <property type="match status" value="1"/>
</dbReference>
<feature type="region of interest" description="Disordered" evidence="13">
    <location>
        <begin position="2062"/>
        <end position="2189"/>
    </location>
</feature>
<keyword evidence="9" id="KW-0804">Transcription</keyword>
<feature type="domain" description="C2H2-type" evidence="14">
    <location>
        <begin position="2527"/>
        <end position="2556"/>
    </location>
</feature>
<dbReference type="GO" id="GO:0008270">
    <property type="term" value="F:zinc ion binding"/>
    <property type="evidence" value="ECO:0007669"/>
    <property type="project" value="UniProtKB-UniRule"/>
</dbReference>
<evidence type="ECO:0008006" key="19">
    <source>
        <dbReference type="Google" id="ProtNLM"/>
    </source>
</evidence>
<dbReference type="Pfam" id="PF00096">
    <property type="entry name" value="zf-C2H2"/>
    <property type="match status" value="7"/>
</dbReference>
<dbReference type="PANTHER" id="PTHR24381:SF393">
    <property type="entry name" value="CHROMATIN-LINKED ADAPTOR FOR MSL PROTEINS, ISOFORM B"/>
    <property type="match status" value="1"/>
</dbReference>
<feature type="domain" description="C2H2-type" evidence="14">
    <location>
        <begin position="1288"/>
        <end position="1311"/>
    </location>
</feature>
<feature type="domain" description="C2H2-type" evidence="14">
    <location>
        <begin position="1491"/>
        <end position="1513"/>
    </location>
</feature>
<feature type="domain" description="C2H2-type" evidence="14">
    <location>
        <begin position="2196"/>
        <end position="2224"/>
    </location>
</feature>
<evidence type="ECO:0000256" key="11">
    <source>
        <dbReference type="PROSITE-ProRule" id="PRU00042"/>
    </source>
</evidence>
<dbReference type="VEuPathDB" id="VectorBase:ASIS021517"/>
<name>A0A084VCB1_ANOSI</name>
<dbReference type="Gene3D" id="3.30.160.60">
    <property type="entry name" value="Classic Zinc Finger"/>
    <property type="match status" value="19"/>
</dbReference>
<feature type="domain" description="C2H2-type" evidence="14">
    <location>
        <begin position="2639"/>
        <end position="2666"/>
    </location>
</feature>
<feature type="compositionally biased region" description="Gly residues" evidence="13">
    <location>
        <begin position="393"/>
        <end position="405"/>
    </location>
</feature>
<feature type="domain" description="ZAD" evidence="15">
    <location>
        <begin position="2327"/>
        <end position="2412"/>
    </location>
</feature>
<feature type="domain" description="C2H2-type" evidence="14">
    <location>
        <begin position="1896"/>
        <end position="1923"/>
    </location>
</feature>
<dbReference type="EMBL" id="ATLV01010631">
    <property type="status" value="NOT_ANNOTATED_CDS"/>
    <property type="molecule type" value="Genomic_DNA"/>
</dbReference>
<feature type="domain" description="C2H2-type" evidence="14">
    <location>
        <begin position="1766"/>
        <end position="1794"/>
    </location>
</feature>
<feature type="binding site" evidence="12">
    <location>
        <position position="543"/>
    </location>
    <ligand>
        <name>Zn(2+)</name>
        <dbReference type="ChEBI" id="CHEBI:29105"/>
    </ligand>
</feature>
<feature type="domain" description="C2H2-type" evidence="14">
    <location>
        <begin position="1541"/>
        <end position="1568"/>
    </location>
</feature>
<feature type="region of interest" description="Disordered" evidence="13">
    <location>
        <begin position="1674"/>
        <end position="1709"/>
    </location>
</feature>
<feature type="binding site" evidence="12">
    <location>
        <position position="2329"/>
    </location>
    <ligand>
        <name>Zn(2+)</name>
        <dbReference type="ChEBI" id="CHEBI:29105"/>
    </ligand>
</feature>
<evidence type="ECO:0000313" key="16">
    <source>
        <dbReference type="EMBL" id="KFB35605.1"/>
    </source>
</evidence>
<feature type="domain" description="C2H2-type" evidence="14">
    <location>
        <begin position="1599"/>
        <end position="1627"/>
    </location>
</feature>
<feature type="domain" description="C2H2-type" evidence="14">
    <location>
        <begin position="2611"/>
        <end position="2638"/>
    </location>
</feature>
<dbReference type="GO" id="GO:0005634">
    <property type="term" value="C:nucleus"/>
    <property type="evidence" value="ECO:0007669"/>
    <property type="project" value="UniProtKB-SubCell"/>
</dbReference>
<feature type="compositionally biased region" description="Acidic residues" evidence="13">
    <location>
        <begin position="1156"/>
        <end position="1170"/>
    </location>
</feature>
<dbReference type="VEuPathDB" id="VectorBase:ASIS021902"/>
<feature type="compositionally biased region" description="Polar residues" evidence="13">
    <location>
        <begin position="2139"/>
        <end position="2150"/>
    </location>
</feature>
<feature type="domain" description="C2H2-type" evidence="14">
    <location>
        <begin position="918"/>
        <end position="945"/>
    </location>
</feature>
<keyword evidence="4" id="KW-0677">Repeat</keyword>
<feature type="domain" description="C2H2-type" evidence="14">
    <location>
        <begin position="821"/>
        <end position="848"/>
    </location>
</feature>
<feature type="compositionally biased region" description="Acidic residues" evidence="13">
    <location>
        <begin position="436"/>
        <end position="469"/>
    </location>
</feature>
<keyword evidence="6 12" id="KW-0862">Zinc</keyword>
<feature type="binding site" evidence="12">
    <location>
        <position position="2388"/>
    </location>
    <ligand>
        <name>Zn(2+)</name>
        <dbReference type="ChEBI" id="CHEBI:29105"/>
    </ligand>
</feature>
<dbReference type="InterPro" id="IPR036236">
    <property type="entry name" value="Znf_C2H2_sf"/>
</dbReference>
<evidence type="ECO:0000256" key="6">
    <source>
        <dbReference type="ARBA" id="ARBA00022833"/>
    </source>
</evidence>
<evidence type="ECO:0000256" key="4">
    <source>
        <dbReference type="ARBA" id="ARBA00022737"/>
    </source>
</evidence>
<feature type="domain" description="C2H2-type" evidence="14">
    <location>
        <begin position="1975"/>
        <end position="2002"/>
    </location>
</feature>
<feature type="domain" description="C2H2-type" evidence="14">
    <location>
        <begin position="2225"/>
        <end position="2248"/>
    </location>
</feature>
<feature type="domain" description="C2H2-type" evidence="14">
    <location>
        <begin position="967"/>
        <end position="990"/>
    </location>
</feature>
<dbReference type="PROSITE" id="PS51915">
    <property type="entry name" value="ZAD"/>
    <property type="match status" value="2"/>
</dbReference>
<feature type="domain" description="C2H2-type" evidence="14">
    <location>
        <begin position="1388"/>
        <end position="1416"/>
    </location>
</feature>
<evidence type="ECO:0000256" key="1">
    <source>
        <dbReference type="ARBA" id="ARBA00004123"/>
    </source>
</evidence>
<feature type="domain" description="C2H2-type" evidence="14">
    <location>
        <begin position="2695"/>
        <end position="2724"/>
    </location>
</feature>
<reference evidence="17" key="2">
    <citation type="submission" date="2020-05" db="UniProtKB">
        <authorList>
            <consortium name="EnsemblMetazoa"/>
        </authorList>
    </citation>
    <scope>IDENTIFICATION</scope>
</reference>
<keyword evidence="5 11" id="KW-0863">Zinc-finger</keyword>
<dbReference type="Proteomes" id="UP000030765">
    <property type="component" value="Unassembled WGS sequence"/>
</dbReference>
<feature type="domain" description="C2H2-type" evidence="14">
    <location>
        <begin position="1003"/>
        <end position="1030"/>
    </location>
</feature>
<dbReference type="InterPro" id="IPR012934">
    <property type="entry name" value="Znf_AD"/>
</dbReference>
<dbReference type="FunFam" id="3.30.160.60:FF:002539">
    <property type="entry name" value="GD10244"/>
    <property type="match status" value="1"/>
</dbReference>
<gene>
    <name evidence="16" type="ORF">ZHAS_00002474</name>
</gene>
<feature type="region of interest" description="Disordered" evidence="13">
    <location>
        <begin position="1135"/>
        <end position="1219"/>
    </location>
</feature>
<feature type="domain" description="C2H2-type" evidence="14">
    <location>
        <begin position="1716"/>
        <end position="1738"/>
    </location>
</feature>
<feature type="binding site" evidence="12">
    <location>
        <position position="546"/>
    </location>
    <ligand>
        <name>Zn(2+)</name>
        <dbReference type="ChEBI" id="CHEBI:29105"/>
    </ligand>
</feature>
<feature type="domain" description="C2H2-type" evidence="14">
    <location>
        <begin position="1225"/>
        <end position="1252"/>
    </location>
</feature>
<reference evidence="16 18" key="1">
    <citation type="journal article" date="2014" name="BMC Genomics">
        <title>Genome sequence of Anopheles sinensis provides insight into genetics basis of mosquito competence for malaria parasites.</title>
        <authorList>
            <person name="Zhou D."/>
            <person name="Zhang D."/>
            <person name="Ding G."/>
            <person name="Shi L."/>
            <person name="Hou Q."/>
            <person name="Ye Y."/>
            <person name="Xu Y."/>
            <person name="Zhou H."/>
            <person name="Xiong C."/>
            <person name="Li S."/>
            <person name="Yu J."/>
            <person name="Hong S."/>
            <person name="Yu X."/>
            <person name="Zou P."/>
            <person name="Chen C."/>
            <person name="Chang X."/>
            <person name="Wang W."/>
            <person name="Lv Y."/>
            <person name="Sun Y."/>
            <person name="Ma L."/>
            <person name="Shen B."/>
            <person name="Zhu C."/>
        </authorList>
    </citation>
    <scope>NUCLEOTIDE SEQUENCE [LARGE SCALE GENOMIC DNA]</scope>
</reference>
<accession>A0A084VCB1</accession>
<feature type="region of interest" description="Disordered" evidence="13">
    <location>
        <begin position="333"/>
        <end position="414"/>
    </location>
</feature>
<feature type="compositionally biased region" description="Basic residues" evidence="13">
    <location>
        <begin position="473"/>
        <end position="492"/>
    </location>
</feature>
<organism evidence="16">
    <name type="scientific">Anopheles sinensis</name>
    <name type="common">Mosquito</name>
    <dbReference type="NCBI Taxonomy" id="74873"/>
    <lineage>
        <taxon>Eukaryota</taxon>
        <taxon>Metazoa</taxon>
        <taxon>Ecdysozoa</taxon>
        <taxon>Arthropoda</taxon>
        <taxon>Hexapoda</taxon>
        <taxon>Insecta</taxon>
        <taxon>Pterygota</taxon>
        <taxon>Neoptera</taxon>
        <taxon>Endopterygota</taxon>
        <taxon>Diptera</taxon>
        <taxon>Nematocera</taxon>
        <taxon>Culicoidea</taxon>
        <taxon>Culicidae</taxon>
        <taxon>Anophelinae</taxon>
        <taxon>Anopheles</taxon>
    </lineage>
</organism>
<feature type="compositionally biased region" description="Polar residues" evidence="13">
    <location>
        <begin position="1"/>
        <end position="15"/>
    </location>
</feature>
<dbReference type="Pfam" id="PF07776">
    <property type="entry name" value="zf-AD"/>
    <property type="match status" value="1"/>
</dbReference>
<feature type="compositionally biased region" description="Low complexity" evidence="13">
    <location>
        <begin position="256"/>
        <end position="269"/>
    </location>
</feature>
<feature type="binding site" evidence="12">
    <location>
        <position position="2332"/>
    </location>
    <ligand>
        <name>Zn(2+)</name>
        <dbReference type="ChEBI" id="CHEBI:29105"/>
    </ligand>
</feature>
<feature type="compositionally biased region" description="Basic and acidic residues" evidence="13">
    <location>
        <begin position="350"/>
        <end position="360"/>
    </location>
</feature>
<feature type="domain" description="C2H2-type" evidence="14">
    <location>
        <begin position="1352"/>
        <end position="1379"/>
    </location>
</feature>
<feature type="region of interest" description="Disordered" evidence="13">
    <location>
        <begin position="1023"/>
        <end position="1100"/>
    </location>
</feature>
<dbReference type="InterPro" id="IPR013087">
    <property type="entry name" value="Znf_C2H2_type"/>
</dbReference>
<evidence type="ECO:0000256" key="13">
    <source>
        <dbReference type="SAM" id="MobiDB-lite"/>
    </source>
</evidence>
<dbReference type="EnsemblMetazoa" id="ASIC002474-RA">
    <property type="protein sequence ID" value="ASIC002474-PA"/>
    <property type="gene ID" value="ASIC002474"/>
</dbReference>
<feature type="binding site" evidence="12">
    <location>
        <position position="2385"/>
    </location>
    <ligand>
        <name>Zn(2+)</name>
        <dbReference type="ChEBI" id="CHEBI:29105"/>
    </ligand>
</feature>
<feature type="compositionally biased region" description="Polar residues" evidence="13">
    <location>
        <begin position="734"/>
        <end position="749"/>
    </location>
</feature>
<feature type="region of interest" description="Disordered" evidence="13">
    <location>
        <begin position="730"/>
        <end position="749"/>
    </location>
</feature>
<feature type="compositionally biased region" description="Acidic residues" evidence="13">
    <location>
        <begin position="1200"/>
        <end position="1213"/>
    </location>
</feature>
<feature type="domain" description="C2H2-type" evidence="14">
    <location>
        <begin position="1795"/>
        <end position="1823"/>
    </location>
</feature>
<keyword evidence="8" id="KW-0238">DNA-binding</keyword>
<dbReference type="VEuPathDB" id="VectorBase:ASIC002474"/>
<feature type="region of interest" description="Disordered" evidence="13">
    <location>
        <begin position="650"/>
        <end position="670"/>
    </location>
</feature>
<evidence type="ECO:0000259" key="15">
    <source>
        <dbReference type="PROSITE" id="PS51915"/>
    </source>
</evidence>
<feature type="compositionally biased region" description="Basic and acidic residues" evidence="13">
    <location>
        <begin position="940"/>
        <end position="956"/>
    </location>
</feature>
<evidence type="ECO:0000256" key="8">
    <source>
        <dbReference type="ARBA" id="ARBA00023125"/>
    </source>
</evidence>
<sequence>MVPPASTVNQYSGRTSEPLPGAGQGGAYFHTDQLGAGAMGHFGVGVETGAGGGYSPGVVTGGMVRPVGLGASPNATSPPVGVPGMTGAGGAGAGGGYGHATSTPTHVTSYMQQTGGSPGALQRMSAELNASPMQQMQVPDQHRLVAPMVHTEFPTGSSRASFPPAVTLPSASPCALAGDSMVSMPKPSDMTLANNDHQLKQAQMSVITQQQSSVAATTAAGSMYGMHGVGGPMEAPLESEFTFPSVDTTNPNDAVQQQTHQSQQQSGMSLSMVGNNGTTATNNTGGMVAPTGRGDSTSDRVTRSSARNVCADVADPNEDADALVEVIPMDPLATTSDDKAADSVKGLLSKGRDDPSERKQRPVKHVRFVDDDNSLDEMPRARGNVSPHPLGMSQGGRGGMRGGNGPQEADEEDDDMDGLALMEHIPPVQSMLVEMDDGEEEDEDDEGVDDDDEDNEEDEDDEEMEDDDDYGGRRRRRTGATRGRGGGRRNTRSKHDDSIELELEPLVPVVVELGEGLGEHAGGGVGSATGDGDNQLAPVAQVCRVCLCEEKDPDGVTERKMESLYCTVVPEYQSRSLYSILVAVCHPLHLGSNAGMPDRICLDCKGKLLASYELYDTCLRNDELLRRKYHTKLLMASNAAGEGRRIKKERFDHHGADNGDGDDADYDPDGAIRSYGGSARGLGMNDPDDAYLYARQYPLHMASMMKKPGAGAGMAALRARYQQQANAGAASKWNKYQRNPVSSSSPMRIQHVTNGPDALRHMGTGDGSLAAKRAGLAYEYNSFHRLLPNGQHQCTKCLREFKYHSYYKNHYISQHDPTKPYKCRKCHYTFRHERWLISHMRTHVGSLAMLELGAGGGSALGQQDLLDSSAGSGDMMAGGQGRGSAGGGNELLQCTPCDQTFLTYTLYKRHMLMHSSKQRCPICEMRFHDQASLMEHLRNHKAEKQARTRSGGDKEGGAGGNEQQRSYACTVCSASFARETQLTGHMQEQHPKALLAMYSEQLFRCRVCLVEFDDRSTLETHFATHGEAQRTEAMAAGAAERSKEEEKKPNDDDEGTADELKSDIKKEEESSSDEQKVAGGEDGESKVKHETGGSSGGDVVPDGFAAVHKCKLCKARFPTRSSLEAHIETHVATMKRTTGKRSYNESGDGDGSLPGQEDDSEDDEEDDDETSASSSRRAKRPKHDDGNGDEEDGAGGGGGGDDDDEEDLIDPDEVSFHPDTGEQMFTCRVCGKVISTVTQFRRHKRVHSAKGRPYECHICFYRFAMKYSYTAHMLRHELGCDPTQPTTYRCSKCSETFTRRKLLNQHIATKHGRWSLGASSIAELLGNHAPSAGDTSLDSPASASASGGRGSHTCPVCSETFTRESVLNGHMKTHNLEAAQMLHSEVCYLCRVCSSEFESRALYEAHAAEVHPGTKTDMMVESGDGEQEESESGGANQTTGTEGARQPKQEEEEEEGASNADGEVRNDPANDDDESMPGAGGGSNSGFTLIYKCKLCSGRFLKKKSLDWHLQTHRSIAKQGDGVAILPDIGPDVDTEQIKLFKCTVCGQMFDNQIIFQEHVRTHQLGRAPRLSTGYGSGVAASTPTPTRRKRSSWPGPIIQCHLCKKTFTYRSQLHQHTVLHHQPGKPYECKICHYSFVHELNLKRHELLHLKEAVAAHPTDSADDNSHLLQPMVLMGGPDDEANGGAKDGNDAADGGQPSSSGQAEDGGEWSQRKIKCVICAARFSRQSELVVHLQTHIERINEARNRRAPSLAQATDIGISPNDRQCKLCHKVFKFSCQLKQHHVLHHAREKPFECRTCHYRFEFKGHLVRHRANLHPNEPKDAYGDGGDGAGTSSNRAGAGNLRRSGSLLLDDGGAAGGGVPKYGGMVTDDVIIAPTTSVSRSEAGGSGGVPTHQCPMCSLKFIKARSLAMHMRIHLGGRKLRRVIPATADGSDAGGPEGMSPLQGGGMMGGGVVGMPGSSGSPSGEKQREALVCRICAGTFSTAHELKTHMMTHIGGEAMDLEDHSGEGGNSRAEGGSSDGEYPQHDADDGSGGDPLFDGSNLELVLDDNIYDKDFSMRYQQQQQQQQQQRRRAASAKSHNNGGGGGDDDDEREPDGDDDDDENDDDVTDANDVDGGADDDDDDDEEEVEDETTASFRRNMNLLPTHSRSRYGAAGGAGGMMMTPGGMRQQQQLQAQQQAASSGSSPTVKGKIVCELCKKDFLYPCNLNQHKTLHHSKDKPHECRICFYRFEYSGHLQRHIRQQHEAIADELLEPTEPQSFDCNFCGESFEAKPLLTAHVQSNHRGEKPFQCDKCPATFTYKKSYETHREEHHLSNPAAGLHSPFCRICVTTTDVSYDIYEAKQEDNELISLHTKLNGLFPTIFNDEQATSEQAISWPSKVCSECVRSLAEAHRLHQLCLKSTDRLKKLLCEDSTTDAQGETDIIKVEQIYLSVKTELQESDCEQEPSVKSPSPNRRYTKSTKNNLYRCQLCDGPTYTSPTDLTEHLKASHPDQIRSCELCPKVFMNESTFQHHQYCHATMRSHFCTFCDKGFQTADLLKSHIRMHTHRGEYLCSLCGKEFNNKSNLRQHLKRHTGDKPWACSQCPGRFTTKGGLTSHQHTHTKVKAFSCDTCGSQFNKHYSLIKHQLIHTGTRPYSCEVCAMRFTSSYHVKRHMRTHTGEKPYKCTYCERSFAQSNDMVKHMRMHVGDNPYQCDRCDASFRLLADLRNHYQEHYQPGEKAPEASSADDETGIRFTSTDILKLRYRKEMAQNNLDCNDGSAAVAVGK</sequence>
<feature type="domain" description="C2H2-type" evidence="14">
    <location>
        <begin position="792"/>
        <end position="820"/>
    </location>
</feature>